<dbReference type="InterPro" id="IPR055904">
    <property type="entry name" value="DUF7481"/>
</dbReference>
<evidence type="ECO:0000313" key="3">
    <source>
        <dbReference type="Proteomes" id="UP000011131"/>
    </source>
</evidence>
<protein>
    <recommendedName>
        <fullName evidence="1">DUF7481 domain-containing protein</fullName>
    </recommendedName>
</protein>
<evidence type="ECO:0000313" key="2">
    <source>
        <dbReference type="EMBL" id="AGC47137.1"/>
    </source>
</evidence>
<dbReference type="EMBL" id="CP004025">
    <property type="protein sequence ID" value="AGC47137.1"/>
    <property type="molecule type" value="Genomic_DNA"/>
</dbReference>
<dbReference type="HOGENOM" id="CLU_554151_0_0_7"/>
<dbReference type="STRING" id="1278073.MYSTI_05861"/>
<sequence length="483" mass="52731">MGRIYAGLVLAALWGAGCGRTEEPTAAEPIERHLDGSRIKAKAVSTEDGLRWFQQLYDSQRQEPCLWQKAAPDGAYYCVGITASPLGVIRRTSQENNYADDRCTLPLLYFSQAPRPDALIPMGGGTCDEPQRFHSLGKVWGQSYYHLEPNGDCLPDVRHANELYPVGPLVEPGDYFVRGTLREKQHGGGIKAYVIAGEDGSESFQSLHDTTHATECAVRLARDGKFRCLPVDEPMGVSDFVSVEPTCTERALTTLFRVACTPPRFALLSDNPEACHPEVSVIAVGKEVRAPFAYGGTSSTCTQFTPGPGFTSYYRAGSELPARSWPEAKELDLEVHGRLTVRGMEVAGAVKIPTELFDTGLGVRCTFERVPAGTLRCIPSTDSPLFQPRYFADAACTTPVTPRYRIACTADRYATFHDASGPTPGVRVYNLGPRHEGTVYLSPSAGPPYTSCMEIERKPQDAFYLLGAEVDPTSLVQGIETMN</sequence>
<dbReference type="PROSITE" id="PS51257">
    <property type="entry name" value="PROKAR_LIPOPROTEIN"/>
    <property type="match status" value="1"/>
</dbReference>
<accession>L7UHU4</accession>
<keyword evidence="3" id="KW-1185">Reference proteome</keyword>
<dbReference type="RefSeq" id="WP_015351392.1">
    <property type="nucleotide sequence ID" value="NC_020126.1"/>
</dbReference>
<feature type="domain" description="DUF7481" evidence="1">
    <location>
        <begin position="37"/>
        <end position="310"/>
    </location>
</feature>
<dbReference type="KEGG" id="msd:MYSTI_05861"/>
<gene>
    <name evidence="2" type="ordered locus">MYSTI_05861</name>
</gene>
<dbReference type="Proteomes" id="UP000011131">
    <property type="component" value="Chromosome"/>
</dbReference>
<dbReference type="OrthoDB" id="9389402at2"/>
<proteinExistence type="predicted"/>
<evidence type="ECO:0000259" key="1">
    <source>
        <dbReference type="Pfam" id="PF24297"/>
    </source>
</evidence>
<dbReference type="PATRIC" id="fig|1278073.3.peg.5941"/>
<dbReference type="AlphaFoldDB" id="L7UHU4"/>
<name>L7UHU4_MYXSD</name>
<organism evidence="2 3">
    <name type="scientific">Myxococcus stipitatus (strain DSM 14675 / JCM 12634 / Mx s8)</name>
    <dbReference type="NCBI Taxonomy" id="1278073"/>
    <lineage>
        <taxon>Bacteria</taxon>
        <taxon>Pseudomonadati</taxon>
        <taxon>Myxococcota</taxon>
        <taxon>Myxococcia</taxon>
        <taxon>Myxococcales</taxon>
        <taxon>Cystobacterineae</taxon>
        <taxon>Myxococcaceae</taxon>
        <taxon>Myxococcus</taxon>
    </lineage>
</organism>
<dbReference type="Pfam" id="PF24297">
    <property type="entry name" value="DUF7481"/>
    <property type="match status" value="1"/>
</dbReference>
<reference evidence="2 3" key="1">
    <citation type="journal article" date="2013" name="Genome Announc.">
        <title>Complete genome sequence of Myxococcus stipitatus strain DSM 14675, a fruiting myxobacterium.</title>
        <authorList>
            <person name="Huntley S."/>
            <person name="Kneip S."/>
            <person name="Treuner-Lange A."/>
            <person name="Sogaard-Andersen L."/>
        </authorList>
    </citation>
    <scope>NUCLEOTIDE SEQUENCE [LARGE SCALE GENOMIC DNA]</scope>
    <source>
        <strain evidence="3">DSM 14675 / JCM 12634 / Mx s8</strain>
    </source>
</reference>